<sequence length="207" mass="23313">MSEPLNIKNVTKFDGTNFTLWKFQNAIFTVHELKKIVDGTKTEPRRTDSTWSKENAKAVFIILSTMEYSQLAYLITCNSAAQMWTKLIHEQKTASNKLMLMQKFHEYCMTTNDSVSQHVAKIENMARQFKDFGGQVSDVAIMAKVLGSLPTKYNALITAWDSVDPAQQTLNSLLEHLLKEEARLIANDDVASALAAMSLNFKQNPAC</sequence>
<gene>
    <name evidence="2" type="primary">LOC105427306</name>
</gene>
<protein>
    <submittedName>
        <fullName evidence="2">Uncharacterized protein LOC105427306</fullName>
    </submittedName>
</protein>
<organism evidence="1 2">
    <name type="scientific">Pogonomyrmex barbatus</name>
    <name type="common">red harvester ant</name>
    <dbReference type="NCBI Taxonomy" id="144034"/>
    <lineage>
        <taxon>Eukaryota</taxon>
        <taxon>Metazoa</taxon>
        <taxon>Ecdysozoa</taxon>
        <taxon>Arthropoda</taxon>
        <taxon>Hexapoda</taxon>
        <taxon>Insecta</taxon>
        <taxon>Pterygota</taxon>
        <taxon>Neoptera</taxon>
        <taxon>Endopterygota</taxon>
        <taxon>Hymenoptera</taxon>
        <taxon>Apocrita</taxon>
        <taxon>Aculeata</taxon>
        <taxon>Formicoidea</taxon>
        <taxon>Formicidae</taxon>
        <taxon>Myrmicinae</taxon>
        <taxon>Pogonomyrmex</taxon>
    </lineage>
</organism>
<dbReference type="KEGG" id="pbar:105427306"/>
<dbReference type="PANTHER" id="PTHR35317">
    <property type="entry name" value="OS04G0629600 PROTEIN"/>
    <property type="match status" value="1"/>
</dbReference>
<dbReference type="Proteomes" id="UP000504615">
    <property type="component" value="Unplaced"/>
</dbReference>
<dbReference type="PANTHER" id="PTHR35317:SF40">
    <property type="entry name" value="CCHC-TYPE DOMAIN-CONTAINING PROTEIN"/>
    <property type="match status" value="1"/>
</dbReference>
<reference evidence="2" key="1">
    <citation type="submission" date="2025-08" db="UniProtKB">
        <authorList>
            <consortium name="RefSeq"/>
        </authorList>
    </citation>
    <scope>IDENTIFICATION</scope>
</reference>
<evidence type="ECO:0000313" key="2">
    <source>
        <dbReference type="RefSeq" id="XP_011637275.1"/>
    </source>
</evidence>
<dbReference type="AlphaFoldDB" id="A0A6I9W9N5"/>
<proteinExistence type="predicted"/>
<dbReference type="RefSeq" id="XP_011637275.1">
    <property type="nucleotide sequence ID" value="XM_011638973.1"/>
</dbReference>
<accession>A0A6I9W9N5</accession>
<keyword evidence="1" id="KW-1185">Reference proteome</keyword>
<evidence type="ECO:0000313" key="1">
    <source>
        <dbReference type="Proteomes" id="UP000504615"/>
    </source>
</evidence>
<name>A0A6I9W9N5_9HYME</name>
<dbReference type="OrthoDB" id="8063677at2759"/>
<dbReference type="GeneID" id="105427306"/>
<dbReference type="Pfam" id="PF14223">
    <property type="entry name" value="Retrotran_gag_2"/>
    <property type="match status" value="1"/>
</dbReference>